<dbReference type="Proteomes" id="UP000828941">
    <property type="component" value="Chromosome 4"/>
</dbReference>
<reference evidence="1 2" key="1">
    <citation type="journal article" date="2022" name="DNA Res.">
        <title>Chromosomal-level genome assembly of the orchid tree Bauhinia variegata (Leguminosae; Cercidoideae) supports the allotetraploid origin hypothesis of Bauhinia.</title>
        <authorList>
            <person name="Zhong Y."/>
            <person name="Chen Y."/>
            <person name="Zheng D."/>
            <person name="Pang J."/>
            <person name="Liu Y."/>
            <person name="Luo S."/>
            <person name="Meng S."/>
            <person name="Qian L."/>
            <person name="Wei D."/>
            <person name="Dai S."/>
            <person name="Zhou R."/>
        </authorList>
    </citation>
    <scope>NUCLEOTIDE SEQUENCE [LARGE SCALE GENOMIC DNA]</scope>
    <source>
        <strain evidence="1">BV-YZ2020</strain>
    </source>
</reference>
<comment type="caution">
    <text evidence="1">The sequence shown here is derived from an EMBL/GenBank/DDBJ whole genome shotgun (WGS) entry which is preliminary data.</text>
</comment>
<protein>
    <submittedName>
        <fullName evidence="1">Uncharacterized protein</fullName>
    </submittedName>
</protein>
<accession>A0ACB9PJC4</accession>
<evidence type="ECO:0000313" key="2">
    <source>
        <dbReference type="Proteomes" id="UP000828941"/>
    </source>
</evidence>
<keyword evidence="2" id="KW-1185">Reference proteome</keyword>
<gene>
    <name evidence="1" type="ORF">L6164_009275</name>
</gene>
<sequence length="641" mass="71552">MGREKEKELRWPFHSLALPLLLVSLNALTVFRDSFFLFDIYASCLGFEINVQKLACFSVWYARFKRWVQHLNFIPFKKILGGSLLKFASCYIWPCVELVDVIAFRELTLKGFFVDQHYGFKPFNRSQRCKLQSYGHLETNNTELRQTGLAKSFREAFVTDNIHRSFSTPCLPLTTSAEEEFGSKPRVEMVGGRGAPVHALVVEVAIAMASGSRPIPLASGLGGAYIFRSQNGNDIAVAKPADEEPLALNNPKGLRGRMLGQPGLKRSIRIGETGIRELAAYFLDHEGFAAVPPTALVNISHSAFNVADPAIIPPLPCKFSSLQRFVDYDFDAGELGPSLFSVDSVHRIGIFDIRLLNLDRHAGNMLVKKHGRDCYATGVAELVPIDHGLCLPEWLDDPYFEWLHWPQASVPFSESETEYISKLDPFKDAELLRAELPLLRESSIRVLLVCTIFLKQAAAAGLCLAEIGQLMTRGFRDGEETPSQLEDMCSQAKASIPRASSNNKIQEESKKFQFINGSRDGICKDKGLDFPQLLQIHHVASQPRSSFAGPEALLLPPTEENDDQNERVGLVNIEGNNDKSGKCSSYTERGNAKGMSLSSWSHNCETDGISFGDLKQREWDLFLEHFEKLLSGALEDKKCRN</sequence>
<evidence type="ECO:0000313" key="1">
    <source>
        <dbReference type="EMBL" id="KAI4348566.1"/>
    </source>
</evidence>
<organism evidence="1 2">
    <name type="scientific">Bauhinia variegata</name>
    <name type="common">Purple orchid tree</name>
    <name type="synonym">Phanera variegata</name>
    <dbReference type="NCBI Taxonomy" id="167791"/>
    <lineage>
        <taxon>Eukaryota</taxon>
        <taxon>Viridiplantae</taxon>
        <taxon>Streptophyta</taxon>
        <taxon>Embryophyta</taxon>
        <taxon>Tracheophyta</taxon>
        <taxon>Spermatophyta</taxon>
        <taxon>Magnoliopsida</taxon>
        <taxon>eudicotyledons</taxon>
        <taxon>Gunneridae</taxon>
        <taxon>Pentapetalae</taxon>
        <taxon>rosids</taxon>
        <taxon>fabids</taxon>
        <taxon>Fabales</taxon>
        <taxon>Fabaceae</taxon>
        <taxon>Cercidoideae</taxon>
        <taxon>Cercideae</taxon>
        <taxon>Bauhiniinae</taxon>
        <taxon>Bauhinia</taxon>
    </lineage>
</organism>
<proteinExistence type="predicted"/>
<name>A0ACB9PJC4_BAUVA</name>
<dbReference type="EMBL" id="CM039429">
    <property type="protein sequence ID" value="KAI4348566.1"/>
    <property type="molecule type" value="Genomic_DNA"/>
</dbReference>